<dbReference type="InterPro" id="IPR002716">
    <property type="entry name" value="PIN_dom"/>
</dbReference>
<dbReference type="EMBL" id="LAZR01029296">
    <property type="protein sequence ID" value="KKL60001.1"/>
    <property type="molecule type" value="Genomic_DNA"/>
</dbReference>
<dbReference type="AlphaFoldDB" id="A0A0F9E1P4"/>
<dbReference type="Pfam" id="PF13638">
    <property type="entry name" value="PIN_4"/>
    <property type="match status" value="1"/>
</dbReference>
<name>A0A0F9E1P4_9ZZZZ</name>
<evidence type="ECO:0000256" key="1">
    <source>
        <dbReference type="ARBA" id="ARBA00022741"/>
    </source>
</evidence>
<dbReference type="SUPFAM" id="SSF88723">
    <property type="entry name" value="PIN domain-like"/>
    <property type="match status" value="1"/>
</dbReference>
<protein>
    <recommendedName>
        <fullName evidence="4">PIN domain-containing protein</fullName>
    </recommendedName>
</protein>
<dbReference type="PANTHER" id="PTHR30473">
    <property type="entry name" value="PROTEIN PHOH"/>
    <property type="match status" value="1"/>
</dbReference>
<reference evidence="5" key="1">
    <citation type="journal article" date="2015" name="Nature">
        <title>Complex archaea that bridge the gap between prokaryotes and eukaryotes.</title>
        <authorList>
            <person name="Spang A."/>
            <person name="Saw J.H."/>
            <person name="Jorgensen S.L."/>
            <person name="Zaremba-Niedzwiedzka K."/>
            <person name="Martijn J."/>
            <person name="Lind A.E."/>
            <person name="van Eijk R."/>
            <person name="Schleper C."/>
            <person name="Guy L."/>
            <person name="Ettema T.J."/>
        </authorList>
    </citation>
    <scope>NUCLEOTIDE SEQUENCE</scope>
</reference>
<dbReference type="SUPFAM" id="SSF52540">
    <property type="entry name" value="P-loop containing nucleoside triphosphate hydrolases"/>
    <property type="match status" value="1"/>
</dbReference>
<comment type="caution">
    <text evidence="5">The sequence shown here is derived from an EMBL/GenBank/DDBJ whole genome shotgun (WGS) entry which is preliminary data.</text>
</comment>
<keyword evidence="2" id="KW-0067">ATP-binding</keyword>
<dbReference type="Gene3D" id="3.40.50.300">
    <property type="entry name" value="P-loop containing nucleotide triphosphate hydrolases"/>
    <property type="match status" value="1"/>
</dbReference>
<evidence type="ECO:0000313" key="5">
    <source>
        <dbReference type="EMBL" id="KKL60001.1"/>
    </source>
</evidence>
<sequence>MFLKSKIKGPNIMIKKCFVIDTNVLLHDPRSLFAFQDNEVVIPLVVLDELDKKKNGDSQASKHARMVIRSLDKLRTLGNISEGVITEHGGKIRVDINNVDGIPNNLDPNRADNRIIGVVLGLKEKYKSRKIIVVTKDISFRIKCNVLSIRAEDYTSDSVVEDLDRLYTGHTTIIVNSKNIDQIHKLGQISVQNIIKPLYPNEYVYLKSDTNEKHSALTRFNGTSLEKIKTFKNIWGISSRNKEQAFALDALFNPDIKLVTITGKAGTGKTIISMAAAVSQMLDLQLYKKILLSRPTQPVGKRGLGFLPGDLREKMEPWMMPFWDNLDLLLTDKGKFYIEGMIDDKIEICPIAYARGRSLANCIFILDECQQLTKHEVKTMITRLGDGSKLVMLGDVEQIDSNLSATDNGLSVVIEKFKDESISAHITLLKGERSKLATLASEKL</sequence>
<dbReference type="Gene3D" id="3.40.50.1010">
    <property type="entry name" value="5'-nuclease"/>
    <property type="match status" value="1"/>
</dbReference>
<keyword evidence="1" id="KW-0547">Nucleotide-binding</keyword>
<dbReference type="InterPro" id="IPR029060">
    <property type="entry name" value="PIN-like_dom_sf"/>
</dbReference>
<accession>A0A0F9E1P4</accession>
<comment type="similarity">
    <text evidence="3">In the N-terminal section; belongs to the PINc/VapC protein family.</text>
</comment>
<evidence type="ECO:0000256" key="3">
    <source>
        <dbReference type="ARBA" id="ARBA00046345"/>
    </source>
</evidence>
<dbReference type="SMART" id="SM00670">
    <property type="entry name" value="PINc"/>
    <property type="match status" value="1"/>
</dbReference>
<gene>
    <name evidence="5" type="ORF">LCGC14_2209690</name>
</gene>
<organism evidence="5">
    <name type="scientific">marine sediment metagenome</name>
    <dbReference type="NCBI Taxonomy" id="412755"/>
    <lineage>
        <taxon>unclassified sequences</taxon>
        <taxon>metagenomes</taxon>
        <taxon>ecological metagenomes</taxon>
    </lineage>
</organism>
<dbReference type="InterPro" id="IPR051451">
    <property type="entry name" value="PhoH2-like"/>
</dbReference>
<dbReference type="InterPro" id="IPR003714">
    <property type="entry name" value="PhoH"/>
</dbReference>
<dbReference type="PANTHER" id="PTHR30473:SF2">
    <property type="entry name" value="PIN DOMAIN-CONTAINING PROTEIN"/>
    <property type="match status" value="1"/>
</dbReference>
<dbReference type="InterPro" id="IPR027417">
    <property type="entry name" value="P-loop_NTPase"/>
</dbReference>
<dbReference type="Pfam" id="PF02562">
    <property type="entry name" value="PhoH"/>
    <property type="match status" value="1"/>
</dbReference>
<dbReference type="CDD" id="cd09883">
    <property type="entry name" value="PIN_VapC_PhoHL-ATPase"/>
    <property type="match status" value="1"/>
</dbReference>
<evidence type="ECO:0000259" key="4">
    <source>
        <dbReference type="SMART" id="SM00670"/>
    </source>
</evidence>
<dbReference type="GO" id="GO:0005524">
    <property type="term" value="F:ATP binding"/>
    <property type="evidence" value="ECO:0007669"/>
    <property type="project" value="UniProtKB-KW"/>
</dbReference>
<evidence type="ECO:0000256" key="2">
    <source>
        <dbReference type="ARBA" id="ARBA00022840"/>
    </source>
</evidence>
<proteinExistence type="inferred from homology"/>
<dbReference type="GO" id="GO:0005829">
    <property type="term" value="C:cytosol"/>
    <property type="evidence" value="ECO:0007669"/>
    <property type="project" value="TreeGrafter"/>
</dbReference>
<feature type="domain" description="PIN" evidence="4">
    <location>
        <begin position="16"/>
        <end position="142"/>
    </location>
</feature>